<dbReference type="EC" id="3.5.4.26" evidence="12"/>
<dbReference type="PATRIC" id="fig|1261131.3.peg.318"/>
<evidence type="ECO:0000256" key="6">
    <source>
        <dbReference type="ARBA" id="ARBA00022619"/>
    </source>
</evidence>
<feature type="binding site" evidence="14">
    <location>
        <position position="207"/>
    </location>
    <ligand>
        <name>substrate</name>
    </ligand>
</feature>
<dbReference type="RefSeq" id="WP_007556958.1">
    <property type="nucleotide sequence ID" value="NC_022793.1"/>
</dbReference>
<evidence type="ECO:0000313" key="18">
    <source>
        <dbReference type="Proteomes" id="UP000017862"/>
    </source>
</evidence>
<evidence type="ECO:0000256" key="15">
    <source>
        <dbReference type="PIRSR" id="PIRSR006769-3"/>
    </source>
</evidence>
<evidence type="ECO:0000256" key="7">
    <source>
        <dbReference type="ARBA" id="ARBA00022723"/>
    </source>
</evidence>
<comment type="similarity">
    <text evidence="5 12">In the C-terminal section; belongs to the HTP reductase family.</text>
</comment>
<comment type="cofactor">
    <cofactor evidence="12 15">
        <name>Zn(2+)</name>
        <dbReference type="ChEBI" id="CHEBI:29105"/>
    </cofactor>
    <text evidence="12 15">Binds 1 zinc ion.</text>
</comment>
<keyword evidence="7 12" id="KW-0479">Metal-binding</keyword>
<evidence type="ECO:0000256" key="1">
    <source>
        <dbReference type="ARBA" id="ARBA00002151"/>
    </source>
</evidence>
<comment type="catalytic activity">
    <reaction evidence="12">
        <text>5-amino-6-(5-phospho-D-ribitylamino)uracil + NADP(+) = 5-amino-6-(5-phospho-D-ribosylamino)uracil + NADPH + H(+)</text>
        <dbReference type="Rhea" id="RHEA:17845"/>
        <dbReference type="ChEBI" id="CHEBI:15378"/>
        <dbReference type="ChEBI" id="CHEBI:57783"/>
        <dbReference type="ChEBI" id="CHEBI:58349"/>
        <dbReference type="ChEBI" id="CHEBI:58421"/>
        <dbReference type="ChEBI" id="CHEBI:58453"/>
        <dbReference type="EC" id="1.1.1.193"/>
    </reaction>
</comment>
<dbReference type="InterPro" id="IPR016193">
    <property type="entry name" value="Cytidine_deaminase-like"/>
</dbReference>
<evidence type="ECO:0000256" key="2">
    <source>
        <dbReference type="ARBA" id="ARBA00004882"/>
    </source>
</evidence>
<dbReference type="GO" id="GO:0008835">
    <property type="term" value="F:diaminohydroxyphosphoribosylaminopyrimidine deaminase activity"/>
    <property type="evidence" value="ECO:0007669"/>
    <property type="project" value="UniProtKB-EC"/>
</dbReference>
<comment type="pathway">
    <text evidence="3 12">Cofactor biosynthesis; riboflavin biosynthesis; 5-amino-6-(D-ribitylamino)uracil from GTP: step 3/4.</text>
</comment>
<evidence type="ECO:0000256" key="10">
    <source>
        <dbReference type="ARBA" id="ARBA00023002"/>
    </source>
</evidence>
<dbReference type="STRING" id="1261131.lam_330"/>
<evidence type="ECO:0000256" key="5">
    <source>
        <dbReference type="ARBA" id="ARBA00007417"/>
    </source>
</evidence>
<reference evidence="17 18" key="1">
    <citation type="journal article" date="2014" name="Mol. Plant Microbe Interact.">
        <title>The complete genome sequence of Candidatus Liberibacter americanus, associated with citrus Huanglongbing.</title>
        <authorList>
            <person name="Wulff N.A."/>
            <person name="Zhang S."/>
            <person name="Setubal J.C."/>
            <person name="Almeida N.F."/>
            <person name="Martins E.C."/>
            <person name="Harakava R."/>
            <person name="Kumar D."/>
            <person name="Rangel L.T."/>
            <person name="Foissac X."/>
            <person name="Bove J."/>
            <person name="Gabriel D.W."/>
        </authorList>
    </citation>
    <scope>NUCLEOTIDE SEQUENCE [LARGE SCALE GENOMIC DNA]</scope>
    <source>
        <strain evidence="17 18">Sao Paulo</strain>
    </source>
</reference>
<keyword evidence="8 12" id="KW-0862">Zinc</keyword>
<dbReference type="InterPro" id="IPR024072">
    <property type="entry name" value="DHFR-like_dom_sf"/>
</dbReference>
<feature type="binding site" evidence="14">
    <location>
        <position position="187"/>
    </location>
    <ligand>
        <name>substrate</name>
    </ligand>
</feature>
<dbReference type="InterPro" id="IPR004794">
    <property type="entry name" value="Eubact_RibD"/>
</dbReference>
<keyword evidence="11" id="KW-0511">Multifunctional enzyme</keyword>
<dbReference type="AlphaFoldDB" id="U6B478"/>
<feature type="binding site" evidence="14">
    <location>
        <position position="199"/>
    </location>
    <ligand>
        <name>NADP(+)</name>
        <dbReference type="ChEBI" id="CHEBI:58349"/>
    </ligand>
</feature>
<dbReference type="CDD" id="cd01284">
    <property type="entry name" value="Riboflavin_deaminase-reductase"/>
    <property type="match status" value="1"/>
</dbReference>
<dbReference type="Pfam" id="PF01872">
    <property type="entry name" value="RibD_C"/>
    <property type="match status" value="1"/>
</dbReference>
<comment type="catalytic activity">
    <reaction evidence="12">
        <text>2,5-diamino-6-hydroxy-4-(5-phosphoribosylamino)-pyrimidine + H2O + H(+) = 5-amino-6-(5-phospho-D-ribosylamino)uracil + NH4(+)</text>
        <dbReference type="Rhea" id="RHEA:21868"/>
        <dbReference type="ChEBI" id="CHEBI:15377"/>
        <dbReference type="ChEBI" id="CHEBI:15378"/>
        <dbReference type="ChEBI" id="CHEBI:28938"/>
        <dbReference type="ChEBI" id="CHEBI:58453"/>
        <dbReference type="ChEBI" id="CHEBI:58614"/>
        <dbReference type="EC" id="3.5.4.26"/>
    </reaction>
</comment>
<dbReference type="InterPro" id="IPR050765">
    <property type="entry name" value="Riboflavin_Biosynth_HTPR"/>
</dbReference>
<feature type="binding site" evidence="14">
    <location>
        <begin position="295"/>
        <end position="301"/>
    </location>
    <ligand>
        <name>NADP(+)</name>
        <dbReference type="ChEBI" id="CHEBI:58349"/>
    </ligand>
</feature>
<feature type="domain" description="CMP/dCMP-type deaminase" evidence="16">
    <location>
        <begin position="5"/>
        <end position="127"/>
    </location>
</feature>
<keyword evidence="18" id="KW-1185">Reference proteome</keyword>
<dbReference type="PROSITE" id="PS51747">
    <property type="entry name" value="CYT_DCMP_DEAMINASES_2"/>
    <property type="match status" value="1"/>
</dbReference>
<dbReference type="PANTHER" id="PTHR38011">
    <property type="entry name" value="DIHYDROFOLATE REDUCTASE FAMILY PROTEIN (AFU_ORTHOLOGUE AFUA_8G06820)"/>
    <property type="match status" value="1"/>
</dbReference>
<dbReference type="eggNOG" id="COG1985">
    <property type="taxonomic scope" value="Bacteria"/>
</dbReference>
<evidence type="ECO:0000256" key="13">
    <source>
        <dbReference type="PIRSR" id="PIRSR006769-1"/>
    </source>
</evidence>
<evidence type="ECO:0000259" key="16">
    <source>
        <dbReference type="PROSITE" id="PS51747"/>
    </source>
</evidence>
<feature type="binding site" evidence="15">
    <location>
        <position position="88"/>
    </location>
    <ligand>
        <name>Zn(2+)</name>
        <dbReference type="ChEBI" id="CHEBI:29105"/>
        <note>catalytic</note>
    </ligand>
</feature>
<dbReference type="InterPro" id="IPR016192">
    <property type="entry name" value="APOBEC/CMP_deaminase_Zn-bd"/>
</dbReference>
<comment type="function">
    <text evidence="1 12">Converts 2,5-diamino-6-(ribosylamino)-4(3h)-pyrimidinone 5'-phosphate into 5-amino-6-(ribosylamino)-2,4(1h,3h)-pyrimidinedione 5'-phosphate.</text>
</comment>
<dbReference type="KEGG" id="lar:lam_330"/>
<feature type="binding site" evidence="15">
    <location>
        <position position="54"/>
    </location>
    <ligand>
        <name>Zn(2+)</name>
        <dbReference type="ChEBI" id="CHEBI:29105"/>
        <note>catalytic</note>
    </ligand>
</feature>
<evidence type="ECO:0000256" key="9">
    <source>
        <dbReference type="ARBA" id="ARBA00022857"/>
    </source>
</evidence>
<keyword evidence="6 12" id="KW-0686">Riboflavin biosynthesis</keyword>
<dbReference type="GO" id="GO:0009231">
    <property type="term" value="P:riboflavin biosynthetic process"/>
    <property type="evidence" value="ECO:0007669"/>
    <property type="project" value="UniProtKB-UniPathway"/>
</dbReference>
<dbReference type="Gene3D" id="3.40.140.10">
    <property type="entry name" value="Cytidine Deaminase, domain 2"/>
    <property type="match status" value="1"/>
</dbReference>
<evidence type="ECO:0000256" key="4">
    <source>
        <dbReference type="ARBA" id="ARBA00005259"/>
    </source>
</evidence>
<dbReference type="GO" id="GO:0008703">
    <property type="term" value="F:5-amino-6-(5-phosphoribosylamino)uracil reductase activity"/>
    <property type="evidence" value="ECO:0007669"/>
    <property type="project" value="UniProtKB-EC"/>
</dbReference>
<evidence type="ECO:0000256" key="11">
    <source>
        <dbReference type="ARBA" id="ARBA00023268"/>
    </source>
</evidence>
<dbReference type="HOGENOM" id="CLU_036590_1_2_5"/>
<comment type="similarity">
    <text evidence="4 12">In the N-terminal section; belongs to the cytidine and deoxycytidylate deaminase family.</text>
</comment>
<dbReference type="GO" id="GO:0008270">
    <property type="term" value="F:zinc ion binding"/>
    <property type="evidence" value="ECO:0007669"/>
    <property type="project" value="InterPro"/>
</dbReference>
<evidence type="ECO:0000256" key="3">
    <source>
        <dbReference type="ARBA" id="ARBA00004910"/>
    </source>
</evidence>
<dbReference type="InterPro" id="IPR002125">
    <property type="entry name" value="CMP_dCMP_dom"/>
</dbReference>
<feature type="binding site" evidence="14">
    <location>
        <position position="293"/>
    </location>
    <ligand>
        <name>substrate</name>
    </ligand>
</feature>
<dbReference type="EC" id="1.1.1.193" evidence="12"/>
<keyword evidence="10 12" id="KW-0560">Oxidoreductase</keyword>
<feature type="binding site" evidence="14">
    <location>
        <position position="210"/>
    </location>
    <ligand>
        <name>substrate</name>
    </ligand>
</feature>
<dbReference type="UniPathway" id="UPA00275">
    <property type="reaction ID" value="UER00401"/>
</dbReference>
<dbReference type="InterPro" id="IPR002734">
    <property type="entry name" value="RibDG_C"/>
</dbReference>
<feature type="binding site" evidence="14">
    <location>
        <position position="203"/>
    </location>
    <ligand>
        <name>substrate</name>
    </ligand>
</feature>
<dbReference type="EMBL" id="CP006604">
    <property type="protein sequence ID" value="AHA27700.1"/>
    <property type="molecule type" value="Genomic_DNA"/>
</dbReference>
<dbReference type="Gene3D" id="3.40.430.10">
    <property type="entry name" value="Dihydrofolate Reductase, subunit A"/>
    <property type="match status" value="1"/>
</dbReference>
<gene>
    <name evidence="17" type="primary">ribD</name>
    <name evidence="17" type="ORF">lam_330</name>
</gene>
<dbReference type="eggNOG" id="COG0117">
    <property type="taxonomic scope" value="Bacteria"/>
</dbReference>
<feature type="binding site" evidence="14">
    <location>
        <position position="157"/>
    </location>
    <ligand>
        <name>NADP(+)</name>
        <dbReference type="ChEBI" id="CHEBI:58349"/>
    </ligand>
</feature>
<feature type="active site" description="Proton donor" evidence="13">
    <location>
        <position position="56"/>
    </location>
</feature>
<evidence type="ECO:0000256" key="8">
    <source>
        <dbReference type="ARBA" id="ARBA00022833"/>
    </source>
</evidence>
<proteinExistence type="inferred from homology"/>
<dbReference type="Pfam" id="PF00383">
    <property type="entry name" value="dCMP_cyt_deam_1"/>
    <property type="match status" value="1"/>
</dbReference>
<evidence type="ECO:0000256" key="14">
    <source>
        <dbReference type="PIRSR" id="PIRSR006769-2"/>
    </source>
</evidence>
<dbReference type="PANTHER" id="PTHR38011:SF7">
    <property type="entry name" value="2,5-DIAMINO-6-RIBOSYLAMINO-4(3H)-PYRIMIDINONE 5'-PHOSPHATE REDUCTASE"/>
    <property type="match status" value="1"/>
</dbReference>
<dbReference type="PROSITE" id="PS00903">
    <property type="entry name" value="CYT_DCMP_DEAMINASES_1"/>
    <property type="match status" value="1"/>
</dbReference>
<feature type="binding site" evidence="15">
    <location>
        <position position="79"/>
    </location>
    <ligand>
        <name>Zn(2+)</name>
        <dbReference type="ChEBI" id="CHEBI:29105"/>
        <note>catalytic</note>
    </ligand>
</feature>
<dbReference type="SUPFAM" id="SSF53927">
    <property type="entry name" value="Cytidine deaminase-like"/>
    <property type="match status" value="1"/>
</dbReference>
<keyword evidence="9 12" id="KW-0521">NADP</keyword>
<dbReference type="SUPFAM" id="SSF53597">
    <property type="entry name" value="Dihydrofolate reductase-like"/>
    <property type="match status" value="1"/>
</dbReference>
<name>U6B478_9HYPH</name>
<dbReference type="Proteomes" id="UP000017862">
    <property type="component" value="Chromosome"/>
</dbReference>
<protein>
    <recommendedName>
        <fullName evidence="12">Riboflavin biosynthesis protein RibD</fullName>
    </recommendedName>
    <domain>
        <recommendedName>
            <fullName evidence="12">Diaminohydroxyphosphoribosylaminopyrimidine deaminase</fullName>
            <shortName evidence="12">DRAP deaminase</shortName>
            <ecNumber evidence="12">3.5.4.26</ecNumber>
        </recommendedName>
        <alternativeName>
            <fullName evidence="12">Riboflavin-specific deaminase</fullName>
        </alternativeName>
    </domain>
    <domain>
        <recommendedName>
            <fullName evidence="12">5-amino-6-(5-phosphoribosylamino)uracil reductase</fullName>
            <ecNumber evidence="12">1.1.1.193</ecNumber>
        </recommendedName>
        <alternativeName>
            <fullName evidence="12">HTP reductase</fullName>
        </alternativeName>
    </domain>
</protein>
<dbReference type="NCBIfam" id="TIGR00326">
    <property type="entry name" value="eubact_ribD"/>
    <property type="match status" value="1"/>
</dbReference>
<evidence type="ECO:0000313" key="17">
    <source>
        <dbReference type="EMBL" id="AHA27700.1"/>
    </source>
</evidence>
<organism evidence="17 18">
    <name type="scientific">Candidatus Liberibacter americanus str. Sao Paulo</name>
    <dbReference type="NCBI Taxonomy" id="1261131"/>
    <lineage>
        <taxon>Bacteria</taxon>
        <taxon>Pseudomonadati</taxon>
        <taxon>Pseudomonadota</taxon>
        <taxon>Alphaproteobacteria</taxon>
        <taxon>Hyphomicrobiales</taxon>
        <taxon>Rhizobiaceae</taxon>
        <taxon>Liberibacter</taxon>
    </lineage>
</organism>
<dbReference type="PIRSF" id="PIRSF006769">
    <property type="entry name" value="RibD"/>
    <property type="match status" value="1"/>
</dbReference>
<comment type="pathway">
    <text evidence="2 12">Cofactor biosynthesis; riboflavin biosynthesis; 5-amino-6-(D-ribitylamino)uracil from GTP: step 2/4.</text>
</comment>
<evidence type="ECO:0000256" key="12">
    <source>
        <dbReference type="PIRNR" id="PIRNR006769"/>
    </source>
</evidence>
<sequence>MPISSFDERFMLAALRLSRWGIGLTSTNPSVACLIVNNGIIVGRGVTACGGRPHAETKAIEEAGDRSMGATAYVTLEPCAHYGKSPPCAKSIIKSGIIRVVFCVSDPDIRVSGRGLSLLLQHGIIVDKILEKEGEKSLVTYLTRQVKKRSHVTLKLALSQDNMMGVIGQGNVAITGSVSIAQSHLLRAQSDAILVGIGTVLSDNPELTCRLNGLNDRSPTRIILDPHLKLSMDSKIVCTSYFAPVIVVADTDTSPAANSLKKRNVTIIRCNCYDIEQLLSILAVLNITSLLVEGGMAVAYSFIKSKLVDSIIIYQSNIIIGNKGLPSPIEFSEIEDSYFCNRLNYFGNDVCFEYLRKD</sequence>
<keyword evidence="12" id="KW-0378">Hydrolase</keyword>
<accession>U6B478</accession>